<keyword evidence="10 12" id="KW-0326">Glycosidase</keyword>
<dbReference type="SUPFAM" id="SSF51011">
    <property type="entry name" value="Glycosyl hydrolase domain"/>
    <property type="match status" value="1"/>
</dbReference>
<feature type="domain" description="CBM20" evidence="15">
    <location>
        <begin position="541"/>
        <end position="641"/>
    </location>
</feature>
<feature type="region of interest" description="Disordered" evidence="13">
    <location>
        <begin position="501"/>
        <end position="548"/>
    </location>
</feature>
<dbReference type="InterPro" id="IPR013783">
    <property type="entry name" value="Ig-like_fold"/>
</dbReference>
<feature type="compositionally biased region" description="Low complexity" evidence="13">
    <location>
        <begin position="506"/>
        <end position="548"/>
    </location>
</feature>
<keyword evidence="9 12" id="KW-0119">Carbohydrate metabolism</keyword>
<dbReference type="InterPro" id="IPR006048">
    <property type="entry name" value="A-amylase/branching_C"/>
</dbReference>
<dbReference type="EMBL" id="JBHSAY010000006">
    <property type="protein sequence ID" value="MFC4131322.1"/>
    <property type="molecule type" value="Genomic_DNA"/>
</dbReference>
<evidence type="ECO:0000256" key="10">
    <source>
        <dbReference type="ARBA" id="ARBA00023295"/>
    </source>
</evidence>
<dbReference type="SMART" id="SM00642">
    <property type="entry name" value="Aamy"/>
    <property type="match status" value="1"/>
</dbReference>
<keyword evidence="14" id="KW-0732">Signal</keyword>
<keyword evidence="7 12" id="KW-0378">Hydrolase</keyword>
<comment type="similarity">
    <text evidence="3 11">Belongs to the glycosyl hydrolase 13 family.</text>
</comment>
<evidence type="ECO:0000256" key="6">
    <source>
        <dbReference type="ARBA" id="ARBA00022723"/>
    </source>
</evidence>
<dbReference type="RefSeq" id="WP_253754746.1">
    <property type="nucleotide sequence ID" value="NZ_JAMZDZ010000001.1"/>
</dbReference>
<dbReference type="Gene3D" id="3.20.20.80">
    <property type="entry name" value="Glycosidases"/>
    <property type="match status" value="1"/>
</dbReference>
<evidence type="ECO:0000256" key="5">
    <source>
        <dbReference type="ARBA" id="ARBA00017303"/>
    </source>
</evidence>
<evidence type="ECO:0000256" key="13">
    <source>
        <dbReference type="SAM" id="MobiDB-lite"/>
    </source>
</evidence>
<dbReference type="SUPFAM" id="SSF51445">
    <property type="entry name" value="(Trans)glycosidases"/>
    <property type="match status" value="1"/>
</dbReference>
<dbReference type="SMART" id="SM00632">
    <property type="entry name" value="Aamy_C"/>
    <property type="match status" value="1"/>
</dbReference>
<dbReference type="Pfam" id="PF02806">
    <property type="entry name" value="Alpha-amylase_C"/>
    <property type="match status" value="1"/>
</dbReference>
<evidence type="ECO:0000256" key="11">
    <source>
        <dbReference type="RuleBase" id="RU003615"/>
    </source>
</evidence>
<dbReference type="Proteomes" id="UP001595816">
    <property type="component" value="Unassembled WGS sequence"/>
</dbReference>
<dbReference type="PROSITE" id="PS51166">
    <property type="entry name" value="CBM20"/>
    <property type="match status" value="2"/>
</dbReference>
<comment type="cofactor">
    <cofactor evidence="2">
        <name>Ca(2+)</name>
        <dbReference type="ChEBI" id="CHEBI:29108"/>
    </cofactor>
</comment>
<reference evidence="17" key="1">
    <citation type="journal article" date="2019" name="Int. J. Syst. Evol. Microbiol.">
        <title>The Global Catalogue of Microorganisms (GCM) 10K type strain sequencing project: providing services to taxonomists for standard genome sequencing and annotation.</title>
        <authorList>
            <consortium name="The Broad Institute Genomics Platform"/>
            <consortium name="The Broad Institute Genome Sequencing Center for Infectious Disease"/>
            <person name="Wu L."/>
            <person name="Ma J."/>
        </authorList>
    </citation>
    <scope>NUCLEOTIDE SEQUENCE [LARGE SCALE GENOMIC DNA]</scope>
    <source>
        <strain evidence="17">CGMCC 4.7289</strain>
    </source>
</reference>
<evidence type="ECO:0000256" key="1">
    <source>
        <dbReference type="ARBA" id="ARBA00000548"/>
    </source>
</evidence>
<evidence type="ECO:0000256" key="8">
    <source>
        <dbReference type="ARBA" id="ARBA00022837"/>
    </source>
</evidence>
<proteinExistence type="inferred from homology"/>
<evidence type="ECO:0000313" key="16">
    <source>
        <dbReference type="EMBL" id="MFC4131322.1"/>
    </source>
</evidence>
<comment type="catalytic activity">
    <reaction evidence="1 12">
        <text>Endohydrolysis of (1-&gt;4)-alpha-D-glucosidic linkages in polysaccharides containing three or more (1-&gt;4)-alpha-linked D-glucose units.</text>
        <dbReference type="EC" id="3.2.1.1"/>
    </reaction>
</comment>
<evidence type="ECO:0000256" key="2">
    <source>
        <dbReference type="ARBA" id="ARBA00001913"/>
    </source>
</evidence>
<protein>
    <recommendedName>
        <fullName evidence="5 12">Alpha-amylase</fullName>
        <ecNumber evidence="4 12">3.2.1.1</ecNumber>
    </recommendedName>
</protein>
<dbReference type="Gene3D" id="2.60.40.10">
    <property type="entry name" value="Immunoglobulins"/>
    <property type="match status" value="2"/>
</dbReference>
<evidence type="ECO:0000256" key="3">
    <source>
        <dbReference type="ARBA" id="ARBA00008061"/>
    </source>
</evidence>
<accession>A0ABV8LLX2</accession>
<dbReference type="InterPro" id="IPR013784">
    <property type="entry name" value="Carb-bd-like_fold"/>
</dbReference>
<dbReference type="PANTHER" id="PTHR43447">
    <property type="entry name" value="ALPHA-AMYLASE"/>
    <property type="match status" value="1"/>
</dbReference>
<feature type="chain" id="PRO_5046006004" description="Alpha-amylase" evidence="14">
    <location>
        <begin position="29"/>
        <end position="741"/>
    </location>
</feature>
<keyword evidence="6" id="KW-0479">Metal-binding</keyword>
<dbReference type="PRINTS" id="PR00110">
    <property type="entry name" value="ALPHAAMYLASE"/>
</dbReference>
<dbReference type="SUPFAM" id="SSF49452">
    <property type="entry name" value="Starch-binding domain-like"/>
    <property type="match status" value="2"/>
</dbReference>
<keyword evidence="8" id="KW-0106">Calcium</keyword>
<dbReference type="Gene3D" id="2.60.40.1180">
    <property type="entry name" value="Golgi alpha-mannosidase II"/>
    <property type="match status" value="1"/>
</dbReference>
<dbReference type="InterPro" id="IPR002044">
    <property type="entry name" value="CBM20"/>
</dbReference>
<gene>
    <name evidence="16" type="ORF">ACFOZ4_11980</name>
</gene>
<evidence type="ECO:0000256" key="12">
    <source>
        <dbReference type="RuleBase" id="RU361134"/>
    </source>
</evidence>
<dbReference type="SMART" id="SM01065">
    <property type="entry name" value="CBM_2"/>
    <property type="match status" value="2"/>
</dbReference>
<feature type="signal peptide" evidence="14">
    <location>
        <begin position="1"/>
        <end position="28"/>
    </location>
</feature>
<dbReference type="Pfam" id="PF00128">
    <property type="entry name" value="Alpha-amylase"/>
    <property type="match status" value="1"/>
</dbReference>
<feature type="domain" description="CBM20" evidence="15">
    <location>
        <begin position="641"/>
        <end position="741"/>
    </location>
</feature>
<dbReference type="InterPro" id="IPR006046">
    <property type="entry name" value="Alpha_amylase"/>
</dbReference>
<evidence type="ECO:0000256" key="4">
    <source>
        <dbReference type="ARBA" id="ARBA00012595"/>
    </source>
</evidence>
<evidence type="ECO:0000256" key="7">
    <source>
        <dbReference type="ARBA" id="ARBA00022801"/>
    </source>
</evidence>
<organism evidence="16 17">
    <name type="scientific">Hamadaea flava</name>
    <dbReference type="NCBI Taxonomy" id="1742688"/>
    <lineage>
        <taxon>Bacteria</taxon>
        <taxon>Bacillati</taxon>
        <taxon>Actinomycetota</taxon>
        <taxon>Actinomycetes</taxon>
        <taxon>Micromonosporales</taxon>
        <taxon>Micromonosporaceae</taxon>
        <taxon>Hamadaea</taxon>
    </lineage>
</organism>
<dbReference type="InterPro" id="IPR031319">
    <property type="entry name" value="A-amylase_C"/>
</dbReference>
<sequence>MKFRKAAVIATIAAGLATTALPSLTANAAVTLNDSDVTANLWEWNWNSVAAACTNHLGPAGYGAVQVAPPAESVSLATSDAGVHPWWEVYQPVSYKLTSRFGTRSQFAAMVTACHTAGVRVYADAVVNHTAGANNTLTTTYGGSTFSPTGYTYPAVPYAYDDFHHPNDGYCGDDDGVIDDWNNTAEVQNCMLLSLSDLKTQSSTVRAKIAAYLNDLIGLGVDGFRVDAAKHVSVADFAAIRALLNNTTAENKAPYIAQEVFTGASNSELKPAAFTSNGDVLGFSYAMGLKTQFTNGTLANLSTIPSWSLDATSDQTYAMVTNHDLERDGTTLRYQDGTKYTLANYFLLAYPYGQPSVYDGFTFSTSSTGQSPPADANGFVTDASCTSGAWQCITQSTGVKGMVGWHNATATVTTVSDFTATASNIIGFHRGSLGWVGINASAGPSTATYTTGLANGTYCDVITGGATTSGCAGTAVTVSGGTASVTIPANGAVAIHVNARSGGGTASPSTSASASPSPSASPSASPSVSPSASASASPTASPTGTTVSDTFNVYATTTTGTDVYVVGSIPALGSWNTASAVKLSSTGYPVWMGSIALPVGTAVEYKYIKKDAAGNVTWESNANRTFTTGTAAQALNNAWSVADADATDLTFAEYATTTSGTNVYVVGSIAALGSWDPVNAIPLSSAAYPTWRRLVILPKNTSFEYKYIKKDAAGNVTWESGANRTYTTGSSTGYAVSDTWK</sequence>
<evidence type="ECO:0000256" key="14">
    <source>
        <dbReference type="SAM" id="SignalP"/>
    </source>
</evidence>
<keyword evidence="17" id="KW-1185">Reference proteome</keyword>
<dbReference type="InterPro" id="IPR006047">
    <property type="entry name" value="GH13_cat_dom"/>
</dbReference>
<dbReference type="InterPro" id="IPR017853">
    <property type="entry name" value="GH"/>
</dbReference>
<dbReference type="Pfam" id="PF00686">
    <property type="entry name" value="CBM_20"/>
    <property type="match status" value="2"/>
</dbReference>
<dbReference type="CDD" id="cd11317">
    <property type="entry name" value="AmyAc_bac_euk_AmyA"/>
    <property type="match status" value="1"/>
</dbReference>
<dbReference type="InterPro" id="IPR013780">
    <property type="entry name" value="Glyco_hydro_b"/>
</dbReference>
<name>A0ABV8LLX2_9ACTN</name>
<evidence type="ECO:0000313" key="17">
    <source>
        <dbReference type="Proteomes" id="UP001595816"/>
    </source>
</evidence>
<evidence type="ECO:0000259" key="15">
    <source>
        <dbReference type="PROSITE" id="PS51166"/>
    </source>
</evidence>
<dbReference type="EC" id="3.2.1.1" evidence="4 12"/>
<comment type="caution">
    <text evidence="16">The sequence shown here is derived from an EMBL/GenBank/DDBJ whole genome shotgun (WGS) entry which is preliminary data.</text>
</comment>
<evidence type="ECO:0000256" key="9">
    <source>
        <dbReference type="ARBA" id="ARBA00023277"/>
    </source>
</evidence>